<comment type="caution">
    <text evidence="2">The sequence shown here is derived from an EMBL/GenBank/DDBJ whole genome shotgun (WGS) entry which is preliminary data.</text>
</comment>
<keyword evidence="1" id="KW-0812">Transmembrane</keyword>
<evidence type="ECO:0000313" key="2">
    <source>
        <dbReference type="EMBL" id="SOE67423.1"/>
    </source>
</evidence>
<name>A0A7Z7I6Y4_9BURK</name>
<keyword evidence="1" id="KW-0472">Membrane</keyword>
<gene>
    <name evidence="2" type="ORF">SAMN05446927_3303</name>
</gene>
<keyword evidence="3" id="KW-1185">Reference proteome</keyword>
<dbReference type="Proteomes" id="UP000219522">
    <property type="component" value="Unassembled WGS sequence"/>
</dbReference>
<evidence type="ECO:0008006" key="4">
    <source>
        <dbReference type="Google" id="ProtNLM"/>
    </source>
</evidence>
<evidence type="ECO:0000313" key="3">
    <source>
        <dbReference type="Proteomes" id="UP000219522"/>
    </source>
</evidence>
<reference evidence="2 3" key="1">
    <citation type="submission" date="2017-09" db="EMBL/GenBank/DDBJ databases">
        <authorList>
            <person name="Varghese N."/>
            <person name="Submissions S."/>
        </authorList>
    </citation>
    <scope>NUCLEOTIDE SEQUENCE [LARGE SCALE GENOMIC DNA]</scope>
    <source>
        <strain evidence="2 3">OK806</strain>
    </source>
</reference>
<dbReference type="EMBL" id="OCSU01000001">
    <property type="protein sequence ID" value="SOE67423.1"/>
    <property type="molecule type" value="Genomic_DNA"/>
</dbReference>
<feature type="transmembrane region" description="Helical" evidence="1">
    <location>
        <begin position="393"/>
        <end position="411"/>
    </location>
</feature>
<feature type="transmembrane region" description="Helical" evidence="1">
    <location>
        <begin position="454"/>
        <end position="477"/>
    </location>
</feature>
<proteinExistence type="predicted"/>
<organism evidence="2 3">
    <name type="scientific">Caballeronia arationis</name>
    <dbReference type="NCBI Taxonomy" id="1777142"/>
    <lineage>
        <taxon>Bacteria</taxon>
        <taxon>Pseudomonadati</taxon>
        <taxon>Pseudomonadota</taxon>
        <taxon>Betaproteobacteria</taxon>
        <taxon>Burkholderiales</taxon>
        <taxon>Burkholderiaceae</taxon>
        <taxon>Caballeronia</taxon>
    </lineage>
</organism>
<keyword evidence="1" id="KW-1133">Transmembrane helix</keyword>
<accession>A0A7Z7I6Y4</accession>
<sequence>MRVHGSFVRTILAEPPFSEWIAKRGFRLEGFEMLGRLDLRGQIVHGNVTFVNFLFDYPLEISSATIDGSLSFQSGTTAGIFLGDAHVTGALLLTRIAHITRAKDCNTESVRANGSAIDGGVKIFGSSIPWINFYHARIGRDVLISGLKGNTLSFPEASVGGNVRLDSIELLPGRPGYKFCSDGRLNLFGIQTTTDVELWDSQIWGAMVATDAVIGGSLILGDTFFQGNVYLQNARVDRELLFEATDSKRNGRAAHHWSSSSMLSLDSASINRIDAPKNEIAWPSYIELGNLHFNTFARKKSENPEPATQWSSELPAAIWFPLWLSKSVGDIYNPQPYEQVKDYLTKTGDLEAATAVGIAGKNRERRQACHNGPVLNCIFLWLSYATIGYGYVLYRSILWSLFFIATGALVFRQTQEARDSHMPFGLAYSFDTFIPLIKLRDLHYKIDITSNARYYFYVHKLAGWVLGSFIVAAVTGLTK</sequence>
<evidence type="ECO:0000256" key="1">
    <source>
        <dbReference type="SAM" id="Phobius"/>
    </source>
</evidence>
<protein>
    <recommendedName>
        <fullName evidence="4">Membrane-associated oxidoreductase</fullName>
    </recommendedName>
</protein>
<dbReference type="AlphaFoldDB" id="A0A7Z7I6Y4"/>